<evidence type="ECO:0000256" key="1">
    <source>
        <dbReference type="SAM" id="Phobius"/>
    </source>
</evidence>
<protein>
    <submittedName>
        <fullName evidence="3">CX domain-containing protein</fullName>
    </submittedName>
</protein>
<evidence type="ECO:0000313" key="2">
    <source>
        <dbReference type="Proteomes" id="UP000095287"/>
    </source>
</evidence>
<keyword evidence="1" id="KW-0812">Transmembrane</keyword>
<name>A0A1I7Z172_9BILA</name>
<dbReference type="Proteomes" id="UP000095287">
    <property type="component" value="Unplaced"/>
</dbReference>
<evidence type="ECO:0000313" key="3">
    <source>
        <dbReference type="WBParaSite" id="L893_g21775.t1"/>
    </source>
</evidence>
<keyword evidence="1" id="KW-1133">Transmembrane helix</keyword>
<accession>A0A1I7Z172</accession>
<keyword evidence="2" id="KW-1185">Reference proteome</keyword>
<reference evidence="3" key="1">
    <citation type="submission" date="2016-11" db="UniProtKB">
        <authorList>
            <consortium name="WormBaseParasite"/>
        </authorList>
    </citation>
    <scope>IDENTIFICATION</scope>
</reference>
<keyword evidence="1" id="KW-0472">Membrane</keyword>
<dbReference type="AlphaFoldDB" id="A0A1I7Z172"/>
<proteinExistence type="predicted"/>
<organism evidence="2 3">
    <name type="scientific">Steinernema glaseri</name>
    <dbReference type="NCBI Taxonomy" id="37863"/>
    <lineage>
        <taxon>Eukaryota</taxon>
        <taxon>Metazoa</taxon>
        <taxon>Ecdysozoa</taxon>
        <taxon>Nematoda</taxon>
        <taxon>Chromadorea</taxon>
        <taxon>Rhabditida</taxon>
        <taxon>Tylenchina</taxon>
        <taxon>Panagrolaimomorpha</taxon>
        <taxon>Strongyloidoidea</taxon>
        <taxon>Steinernematidae</taxon>
        <taxon>Steinernema</taxon>
    </lineage>
</organism>
<sequence length="114" mass="13234">MFWSPINNDQCNAALSKRSISVENCIVYECSPKILRPEAIRVRSAPESIGAFWGVLFILAVLRGIVHYCSRPQQFEEHDTQRKIYEFGDPFLLCSKKYEEQPARKDEQRPVVFP</sequence>
<dbReference type="WBParaSite" id="L893_g21775.t1">
    <property type="protein sequence ID" value="L893_g21775.t1"/>
    <property type="gene ID" value="L893_g21775"/>
</dbReference>
<feature type="transmembrane region" description="Helical" evidence="1">
    <location>
        <begin position="49"/>
        <end position="66"/>
    </location>
</feature>